<reference evidence="4 5" key="1">
    <citation type="submission" date="2018-05" db="EMBL/GenBank/DDBJ databases">
        <title>Genomic Encyclopedia of Type Strains, Phase IV (KMG-IV): sequencing the most valuable type-strain genomes for metagenomic binning, comparative biology and taxonomic classification.</title>
        <authorList>
            <person name="Goeker M."/>
        </authorList>
    </citation>
    <scope>NUCLEOTIDE SEQUENCE [LARGE SCALE GENOMIC DNA]</scope>
    <source>
        <strain evidence="4 5">DSM 28579</strain>
    </source>
</reference>
<keyword evidence="5" id="KW-1185">Reference proteome</keyword>
<feature type="domain" description="ABC-type uncharacterised transport system" evidence="2">
    <location>
        <begin position="191"/>
        <end position="489"/>
    </location>
</feature>
<keyword evidence="1" id="KW-0472">Membrane</keyword>
<evidence type="ECO:0000256" key="1">
    <source>
        <dbReference type="SAM" id="Phobius"/>
    </source>
</evidence>
<feature type="transmembrane region" description="Helical" evidence="1">
    <location>
        <begin position="7"/>
        <end position="26"/>
    </location>
</feature>
<dbReference type="Pfam" id="PF09822">
    <property type="entry name" value="ABC_transp_aux"/>
    <property type="match status" value="1"/>
</dbReference>
<dbReference type="InterPro" id="IPR055396">
    <property type="entry name" value="DUF7088"/>
</dbReference>
<evidence type="ECO:0000313" key="4">
    <source>
        <dbReference type="EMBL" id="PVX52475.1"/>
    </source>
</evidence>
<organism evidence="4 5">
    <name type="scientific">Balneicella halophila</name>
    <dbReference type="NCBI Taxonomy" id="1537566"/>
    <lineage>
        <taxon>Bacteria</taxon>
        <taxon>Pseudomonadati</taxon>
        <taxon>Bacteroidota</taxon>
        <taxon>Bacteroidia</taxon>
        <taxon>Bacteroidales</taxon>
        <taxon>Balneicellaceae</taxon>
        <taxon>Balneicella</taxon>
    </lineage>
</organism>
<dbReference type="AlphaFoldDB" id="A0A7L4URR8"/>
<protein>
    <submittedName>
        <fullName evidence="4">Protein involved in gliding motility GldG</fullName>
    </submittedName>
</protein>
<gene>
    <name evidence="4" type="ORF">C7377_0793</name>
</gene>
<feature type="transmembrane region" description="Helical" evidence="1">
    <location>
        <begin position="523"/>
        <end position="546"/>
    </location>
</feature>
<evidence type="ECO:0000259" key="3">
    <source>
        <dbReference type="Pfam" id="PF23357"/>
    </source>
</evidence>
<keyword evidence="1" id="KW-1133">Transmembrane helix</keyword>
<proteinExistence type="predicted"/>
<dbReference type="InterPro" id="IPR019863">
    <property type="entry name" value="Motility-assoc_ABC-rel_GldG"/>
</dbReference>
<sequence length="553" mass="63980">MKVFKTYKHWLFIVIFVIAGSVIYWISQTYYYRIDLTKERRYSLSQNTYDFLKDLNHDYEAEIYLSGELPYGFHKLQQATIEILEELDRETSQDISYVLPEIEPDNPKTVEQLTQRGLKYTSVNIKDKEGRLTQQLLFPALILHNQEKEVVIPLLQNNPALSGQENLNQSIANLEYELVNGLRMLEQEKLPTVAFLEGHGELLPAQTIDFATSLSENYNVIRATSQNLDTLIDALIIAKPNKDFPEDDKFSIDQYIMNGGKVLWLVDEVRVSKDSLRANQQVTAFYKPLNIEDQLFTYGIRINPQLVLDRNSDLVKVNTALKGEQPRFTALPWAYEPLLETNPFHVITKGLSPVRAVFANSIDTLSLQDIEPTPLLRTSTSTRLENVPRLIQMQEISRMQKPNFYNQSNITVGVLLEGNFSSVFKGRLAYTQQKNYKDKSSFNKMIVIADGDIIKNETRGSRASMQFLPLGYNIDYKYVHGNKTFLLNAIDYLCDDEGWLELRNKEYTPATLQKTKARAERTYWQLINVLFPLLFILIVGFVYSFYRKKKYSK</sequence>
<comment type="caution">
    <text evidence="4">The sequence shown here is derived from an EMBL/GenBank/DDBJ whole genome shotgun (WGS) entry which is preliminary data.</text>
</comment>
<dbReference type="InterPro" id="IPR019196">
    <property type="entry name" value="ABC_transp_unknown"/>
</dbReference>
<dbReference type="Proteomes" id="UP000251835">
    <property type="component" value="Unassembled WGS sequence"/>
</dbReference>
<keyword evidence="1" id="KW-0812">Transmembrane</keyword>
<accession>A0A7L4URR8</accession>
<name>A0A7L4URR8_BALHA</name>
<dbReference type="EMBL" id="QENZ01000003">
    <property type="protein sequence ID" value="PVX52475.1"/>
    <property type="molecule type" value="Genomic_DNA"/>
</dbReference>
<dbReference type="OrthoDB" id="9777219at2"/>
<dbReference type="RefSeq" id="WP_116496003.1">
    <property type="nucleotide sequence ID" value="NZ_QENZ01000003.1"/>
</dbReference>
<dbReference type="NCBIfam" id="TIGR03521">
    <property type="entry name" value="GldG"/>
    <property type="match status" value="1"/>
</dbReference>
<dbReference type="Pfam" id="PF23357">
    <property type="entry name" value="DUF7088"/>
    <property type="match status" value="1"/>
</dbReference>
<feature type="domain" description="DUF7088" evidence="3">
    <location>
        <begin position="38"/>
        <end position="143"/>
    </location>
</feature>
<evidence type="ECO:0000259" key="2">
    <source>
        <dbReference type="Pfam" id="PF09822"/>
    </source>
</evidence>
<evidence type="ECO:0000313" key="5">
    <source>
        <dbReference type="Proteomes" id="UP000251835"/>
    </source>
</evidence>